<dbReference type="Gene3D" id="3.40.1350.10">
    <property type="match status" value="1"/>
</dbReference>
<keyword evidence="3" id="KW-0963">Cytoplasm</keyword>
<keyword evidence="10" id="KW-0233">DNA recombination</keyword>
<keyword evidence="8" id="KW-0378">Hydrolase</keyword>
<dbReference type="Pfam" id="PF03838">
    <property type="entry name" value="RecU"/>
    <property type="match status" value="1"/>
</dbReference>
<evidence type="ECO:0000256" key="2">
    <source>
        <dbReference type="ARBA" id="ARBA00004496"/>
    </source>
</evidence>
<dbReference type="InterPro" id="IPR011856">
    <property type="entry name" value="tRNA_endonuc-like_dom_sf"/>
</dbReference>
<evidence type="ECO:0000256" key="10">
    <source>
        <dbReference type="ARBA" id="ARBA00023172"/>
    </source>
</evidence>
<dbReference type="EMBL" id="BK016102">
    <property type="protein sequence ID" value="DAF94978.1"/>
    <property type="molecule type" value="Genomic_DNA"/>
</dbReference>
<evidence type="ECO:0000313" key="14">
    <source>
        <dbReference type="EMBL" id="DAF94978.1"/>
    </source>
</evidence>
<dbReference type="GO" id="GO:0006310">
    <property type="term" value="P:DNA recombination"/>
    <property type="evidence" value="ECO:0007669"/>
    <property type="project" value="UniProtKB-KW"/>
</dbReference>
<proteinExistence type="inferred from homology"/>
<dbReference type="InterPro" id="IPR004612">
    <property type="entry name" value="Resolv_RecU"/>
</dbReference>
<evidence type="ECO:0000256" key="1">
    <source>
        <dbReference type="ARBA" id="ARBA00001946"/>
    </source>
</evidence>
<comment type="similarity">
    <text evidence="12">Belongs to the RecU family.</text>
</comment>
<keyword evidence="6" id="KW-0255">Endonuclease</keyword>
<dbReference type="SUPFAM" id="SSF52980">
    <property type="entry name" value="Restriction endonuclease-like"/>
    <property type="match status" value="1"/>
</dbReference>
<evidence type="ECO:0000256" key="6">
    <source>
        <dbReference type="ARBA" id="ARBA00022759"/>
    </source>
</evidence>
<dbReference type="GO" id="GO:0016787">
    <property type="term" value="F:hydrolase activity"/>
    <property type="evidence" value="ECO:0007669"/>
    <property type="project" value="UniProtKB-KW"/>
</dbReference>
<keyword evidence="11" id="KW-0234">DNA repair</keyword>
<keyword evidence="4" id="KW-0540">Nuclease</keyword>
<comment type="subcellular location">
    <subcellularLocation>
        <location evidence="2">Cytoplasm</location>
    </subcellularLocation>
</comment>
<evidence type="ECO:0000256" key="5">
    <source>
        <dbReference type="ARBA" id="ARBA00022723"/>
    </source>
</evidence>
<dbReference type="GO" id="GO:0003676">
    <property type="term" value="F:nucleic acid binding"/>
    <property type="evidence" value="ECO:0007669"/>
    <property type="project" value="InterPro"/>
</dbReference>
<keyword evidence="7" id="KW-0227">DNA damage</keyword>
<organism evidence="14">
    <name type="scientific">Myoviridae sp. ctQf419</name>
    <dbReference type="NCBI Taxonomy" id="2825102"/>
    <lineage>
        <taxon>Viruses</taxon>
        <taxon>Duplodnaviria</taxon>
        <taxon>Heunggongvirae</taxon>
        <taxon>Uroviricota</taxon>
        <taxon>Caudoviricetes</taxon>
    </lineage>
</organism>
<evidence type="ECO:0000256" key="11">
    <source>
        <dbReference type="ARBA" id="ARBA00023204"/>
    </source>
</evidence>
<dbReference type="GO" id="GO:0004519">
    <property type="term" value="F:endonuclease activity"/>
    <property type="evidence" value="ECO:0007669"/>
    <property type="project" value="UniProtKB-KW"/>
</dbReference>
<protein>
    <recommendedName>
        <fullName evidence="13">Holliday junction resolvase RecU</fullName>
    </recommendedName>
</protein>
<accession>A0A8S5UKQ5</accession>
<evidence type="ECO:0000256" key="4">
    <source>
        <dbReference type="ARBA" id="ARBA00022722"/>
    </source>
</evidence>
<sequence length="185" mass="21137">MSVNWSVRGRKSRAYGEHFEKMILASCDHYLAAQIAKIEKTPEPMKIIKPFGTGQFIACFASKAQPDFKGTLKNGRSVVFEAKHTDSDRMKYEALLEWQRKALCEHVGFGAAAFILCSFELERFYRVPLLVWLDMKRIFGRKYMLETELSKYKLRSFGLKIAFLEKLGGSDNASENVEKMDSAGD</sequence>
<name>A0A8S5UKQ5_9CAUD</name>
<keyword evidence="9" id="KW-0460">Magnesium</keyword>
<evidence type="ECO:0000256" key="7">
    <source>
        <dbReference type="ARBA" id="ARBA00022763"/>
    </source>
</evidence>
<dbReference type="GO" id="GO:0006281">
    <property type="term" value="P:DNA repair"/>
    <property type="evidence" value="ECO:0007669"/>
    <property type="project" value="UniProtKB-KW"/>
</dbReference>
<reference evidence="14" key="1">
    <citation type="journal article" date="2021" name="Proc. Natl. Acad. Sci. U.S.A.">
        <title>A Catalog of Tens of Thousands of Viruses from Human Metagenomes Reveals Hidden Associations with Chronic Diseases.</title>
        <authorList>
            <person name="Tisza M.J."/>
            <person name="Buck C.B."/>
        </authorList>
    </citation>
    <scope>NUCLEOTIDE SEQUENCE</scope>
    <source>
        <strain evidence="14">CtQf419</strain>
    </source>
</reference>
<comment type="cofactor">
    <cofactor evidence="1">
        <name>Mg(2+)</name>
        <dbReference type="ChEBI" id="CHEBI:18420"/>
    </cofactor>
</comment>
<dbReference type="InterPro" id="IPR011335">
    <property type="entry name" value="Restrct_endonuc-II-like"/>
</dbReference>
<evidence type="ECO:0000256" key="13">
    <source>
        <dbReference type="ARBA" id="ARBA00029523"/>
    </source>
</evidence>
<evidence type="ECO:0000256" key="3">
    <source>
        <dbReference type="ARBA" id="ARBA00022490"/>
    </source>
</evidence>
<evidence type="ECO:0000256" key="8">
    <source>
        <dbReference type="ARBA" id="ARBA00022801"/>
    </source>
</evidence>
<keyword evidence="5" id="KW-0479">Metal-binding</keyword>
<evidence type="ECO:0000256" key="12">
    <source>
        <dbReference type="ARBA" id="ARBA00023447"/>
    </source>
</evidence>
<evidence type="ECO:0000256" key="9">
    <source>
        <dbReference type="ARBA" id="ARBA00022842"/>
    </source>
</evidence>
<dbReference type="GO" id="GO:0046872">
    <property type="term" value="F:metal ion binding"/>
    <property type="evidence" value="ECO:0007669"/>
    <property type="project" value="UniProtKB-KW"/>
</dbReference>